<dbReference type="Proteomes" id="UP001165962">
    <property type="component" value="Unassembled WGS sequence"/>
</dbReference>
<keyword evidence="7" id="KW-0812">Transmembrane</keyword>
<dbReference type="PANTHER" id="PTHR32089">
    <property type="entry name" value="METHYL-ACCEPTING CHEMOTAXIS PROTEIN MCPB"/>
    <property type="match status" value="1"/>
</dbReference>
<dbReference type="EMBL" id="JAAOIW010000001">
    <property type="protein sequence ID" value="NHN29074.1"/>
    <property type="molecule type" value="Genomic_DNA"/>
</dbReference>
<keyword evidence="7" id="KW-1133">Transmembrane helix</keyword>
<feature type="domain" description="Methyl-accepting transducer" evidence="8">
    <location>
        <begin position="273"/>
        <end position="516"/>
    </location>
</feature>
<dbReference type="CDD" id="cd06225">
    <property type="entry name" value="HAMP"/>
    <property type="match status" value="1"/>
</dbReference>
<evidence type="ECO:0000313" key="11">
    <source>
        <dbReference type="Proteomes" id="UP001165962"/>
    </source>
</evidence>
<dbReference type="SMART" id="SM00304">
    <property type="entry name" value="HAMP"/>
    <property type="match status" value="1"/>
</dbReference>
<dbReference type="Pfam" id="PF00672">
    <property type="entry name" value="HAMP"/>
    <property type="match status" value="1"/>
</dbReference>
<keyword evidence="4 6" id="KW-0807">Transducer</keyword>
<dbReference type="InterPro" id="IPR024478">
    <property type="entry name" value="HlyB_4HB_MCP"/>
</dbReference>
<dbReference type="Pfam" id="PF00015">
    <property type="entry name" value="MCPsignal"/>
    <property type="match status" value="1"/>
</dbReference>
<comment type="similarity">
    <text evidence="5">Belongs to the methyl-accepting chemotaxis (MCP) protein family.</text>
</comment>
<reference evidence="10" key="1">
    <citation type="submission" date="2020-03" db="EMBL/GenBank/DDBJ databases">
        <title>Draft sequencing of Paenibacilllus sp. S3N08.</title>
        <authorList>
            <person name="Kim D.-U."/>
        </authorList>
    </citation>
    <scope>NUCLEOTIDE SEQUENCE</scope>
    <source>
        <strain evidence="10">S3N08</strain>
    </source>
</reference>
<comment type="subcellular location">
    <subcellularLocation>
        <location evidence="1">Cell membrane</location>
    </subcellularLocation>
</comment>
<keyword evidence="3 7" id="KW-0472">Membrane</keyword>
<dbReference type="SUPFAM" id="SSF58104">
    <property type="entry name" value="Methyl-accepting chemotaxis protein (MCP) signaling domain"/>
    <property type="match status" value="1"/>
</dbReference>
<evidence type="ECO:0000256" key="6">
    <source>
        <dbReference type="PROSITE-ProRule" id="PRU00284"/>
    </source>
</evidence>
<evidence type="ECO:0000259" key="9">
    <source>
        <dbReference type="PROSITE" id="PS50885"/>
    </source>
</evidence>
<evidence type="ECO:0000259" key="8">
    <source>
        <dbReference type="PROSITE" id="PS50111"/>
    </source>
</evidence>
<evidence type="ECO:0000256" key="7">
    <source>
        <dbReference type="SAM" id="Phobius"/>
    </source>
</evidence>
<organism evidence="10 11">
    <name type="scientific">Paenibacillus agricola</name>
    <dbReference type="NCBI Taxonomy" id="2716264"/>
    <lineage>
        <taxon>Bacteria</taxon>
        <taxon>Bacillati</taxon>
        <taxon>Bacillota</taxon>
        <taxon>Bacilli</taxon>
        <taxon>Bacillales</taxon>
        <taxon>Paenibacillaceae</taxon>
        <taxon>Paenibacillus</taxon>
    </lineage>
</organism>
<comment type="caution">
    <text evidence="10">The sequence shown here is derived from an EMBL/GenBank/DDBJ whole genome shotgun (WGS) entry which is preliminary data.</text>
</comment>
<evidence type="ECO:0000256" key="1">
    <source>
        <dbReference type="ARBA" id="ARBA00004236"/>
    </source>
</evidence>
<name>A0ABX0J1T0_9BACL</name>
<gene>
    <name evidence="10" type="ORF">G9U52_04410</name>
</gene>
<feature type="domain" description="HAMP" evidence="9">
    <location>
        <begin position="216"/>
        <end position="268"/>
    </location>
</feature>
<evidence type="ECO:0000256" key="4">
    <source>
        <dbReference type="ARBA" id="ARBA00023224"/>
    </source>
</evidence>
<dbReference type="PROSITE" id="PS50885">
    <property type="entry name" value="HAMP"/>
    <property type="match status" value="1"/>
</dbReference>
<dbReference type="InterPro" id="IPR004089">
    <property type="entry name" value="MCPsignal_dom"/>
</dbReference>
<dbReference type="Gene3D" id="1.10.287.950">
    <property type="entry name" value="Methyl-accepting chemotaxis protein"/>
    <property type="match status" value="1"/>
</dbReference>
<dbReference type="RefSeq" id="WP_166146543.1">
    <property type="nucleotide sequence ID" value="NZ_JAAOIW010000001.1"/>
</dbReference>
<evidence type="ECO:0000256" key="2">
    <source>
        <dbReference type="ARBA" id="ARBA00022475"/>
    </source>
</evidence>
<evidence type="ECO:0000313" key="10">
    <source>
        <dbReference type="EMBL" id="NHN29074.1"/>
    </source>
</evidence>
<keyword evidence="2" id="KW-1003">Cell membrane</keyword>
<dbReference type="Pfam" id="PF12729">
    <property type="entry name" value="4HB_MCP_1"/>
    <property type="match status" value="1"/>
</dbReference>
<sequence>MQWFYNMKTAVKLISAFILIAIIVAFVGFYGLTNMSTTNDELSKMYDNNLIPISELSNALLLFQQIKVDVRDMNTMAKTKAENDKYKDTILGNRKEIETRIDTYSKTRLTTEEQDMLRNFTLKWQANNKLLDQAMQMNAENISPEQFTEFLLIGGFKQSNDEIAVILNNLIALNIKLANQLDKDTDVAYESSRNITLVIILVSLIISVGLGYLISQMIARPLIRVVALVSKVAGGDLRETIEIDSNDEVGQLARAVNAMILRLRTTVSGIMASSQSVAAAAQQISASAEEVASGSMSQANDAQMMNELFKELSTAINSVARNAEQASELSDKTMGIAQEGSAVVRISIEGMSRVNQQVSRLEEDSNKIGEIIDVIDDIADQTNLLALNAAIEAARAGDQGRGFAVVADEVRKLAERSSEATKKITAIIKGMQTNTQQSVKAVGEGVIASQKTGESFENIVKMVNESAQKVTEIAAASEEQAAQSTEMLTSIESISAASEEAAASTEETATTAQSLAQLAEELNDAVSVFKVN</sequence>
<feature type="transmembrane region" description="Helical" evidence="7">
    <location>
        <begin position="12"/>
        <end position="32"/>
    </location>
</feature>
<feature type="transmembrane region" description="Helical" evidence="7">
    <location>
        <begin position="195"/>
        <end position="214"/>
    </location>
</feature>
<protein>
    <submittedName>
        <fullName evidence="10">Methyl-accepting chemotaxis protein</fullName>
    </submittedName>
</protein>
<dbReference type="PANTHER" id="PTHR32089:SF112">
    <property type="entry name" value="LYSOZYME-LIKE PROTEIN-RELATED"/>
    <property type="match status" value="1"/>
</dbReference>
<dbReference type="InterPro" id="IPR003660">
    <property type="entry name" value="HAMP_dom"/>
</dbReference>
<evidence type="ECO:0000256" key="5">
    <source>
        <dbReference type="ARBA" id="ARBA00029447"/>
    </source>
</evidence>
<dbReference type="SMART" id="SM00283">
    <property type="entry name" value="MA"/>
    <property type="match status" value="1"/>
</dbReference>
<accession>A0ABX0J1T0</accession>
<dbReference type="PROSITE" id="PS50111">
    <property type="entry name" value="CHEMOTAXIS_TRANSDUC_2"/>
    <property type="match status" value="1"/>
</dbReference>
<keyword evidence="11" id="KW-1185">Reference proteome</keyword>
<evidence type="ECO:0000256" key="3">
    <source>
        <dbReference type="ARBA" id="ARBA00023136"/>
    </source>
</evidence>
<proteinExistence type="inferred from homology"/>
<dbReference type="Gene3D" id="6.10.340.10">
    <property type="match status" value="1"/>
</dbReference>